<feature type="chain" id="PRO_5022100405" evidence="5">
    <location>
        <begin position="22"/>
        <end position="357"/>
    </location>
</feature>
<protein>
    <submittedName>
        <fullName evidence="7">Thiol-disulfide oxidoreductase ResA</fullName>
    </submittedName>
</protein>
<evidence type="ECO:0000313" key="8">
    <source>
        <dbReference type="Proteomes" id="UP000317835"/>
    </source>
</evidence>
<dbReference type="GO" id="GO:0016209">
    <property type="term" value="F:antioxidant activity"/>
    <property type="evidence" value="ECO:0007669"/>
    <property type="project" value="InterPro"/>
</dbReference>
<dbReference type="CDD" id="cd02966">
    <property type="entry name" value="TlpA_like_family"/>
    <property type="match status" value="1"/>
</dbReference>
<dbReference type="RefSeq" id="WP_145268506.1">
    <property type="nucleotide sequence ID" value="NZ_CP036426.1"/>
</dbReference>
<accession>A0A518GZG0</accession>
<name>A0A518GZG0_9BACT</name>
<evidence type="ECO:0000256" key="1">
    <source>
        <dbReference type="ARBA" id="ARBA00004196"/>
    </source>
</evidence>
<keyword evidence="3" id="KW-1015">Disulfide bond</keyword>
<evidence type="ECO:0000256" key="5">
    <source>
        <dbReference type="SAM" id="SignalP"/>
    </source>
</evidence>
<dbReference type="SUPFAM" id="SSF52833">
    <property type="entry name" value="Thioredoxin-like"/>
    <property type="match status" value="1"/>
</dbReference>
<keyword evidence="8" id="KW-1185">Reference proteome</keyword>
<feature type="signal peptide" evidence="5">
    <location>
        <begin position="1"/>
        <end position="21"/>
    </location>
</feature>
<organism evidence="7 8">
    <name type="scientific">Tautonia plasticadhaerens</name>
    <dbReference type="NCBI Taxonomy" id="2527974"/>
    <lineage>
        <taxon>Bacteria</taxon>
        <taxon>Pseudomonadati</taxon>
        <taxon>Planctomycetota</taxon>
        <taxon>Planctomycetia</taxon>
        <taxon>Isosphaerales</taxon>
        <taxon>Isosphaeraceae</taxon>
        <taxon>Tautonia</taxon>
    </lineage>
</organism>
<keyword evidence="4" id="KW-0676">Redox-active center</keyword>
<dbReference type="PROSITE" id="PS51352">
    <property type="entry name" value="THIOREDOXIN_2"/>
    <property type="match status" value="1"/>
</dbReference>
<keyword evidence="5" id="KW-0732">Signal</keyword>
<dbReference type="GO" id="GO:0030313">
    <property type="term" value="C:cell envelope"/>
    <property type="evidence" value="ECO:0007669"/>
    <property type="project" value="UniProtKB-SubCell"/>
</dbReference>
<dbReference type="OrthoDB" id="252709at2"/>
<evidence type="ECO:0000256" key="4">
    <source>
        <dbReference type="ARBA" id="ARBA00023284"/>
    </source>
</evidence>
<evidence type="ECO:0000256" key="3">
    <source>
        <dbReference type="ARBA" id="ARBA00023157"/>
    </source>
</evidence>
<dbReference type="Pfam" id="PF00578">
    <property type="entry name" value="AhpC-TSA"/>
    <property type="match status" value="1"/>
</dbReference>
<sequence length="357" mass="38975" precursor="true">MTHRRLAALLILLLCPTTGGAQHATGDASDPIGAIDAEFAEKFRGLERERLSRLAELAGTSEGPQAVRAYETYFRSALGAGLYQEAEPVAQQLLSDGAPSPVVRYLAEVANVMAEADRGDFEQSFQSIITAAQAGRDANDDEAALARQALPASARLSLLDTYYQRLVQAGQYEIARKAFDTIKRNAHEGGEPSVVEYLDHRIRQLDMIGRPAPSFEGHDVDGRLVRLGDYAGKPVLLVFWATWHRPNVEQVAWMKEAIGPYRDKGLQIIGVNLDSMSEANRPIAEVAPEVRRYVLEYNIPWPNIINTRGDGDISDAYGVTEIPANVLIGRDGLISALDLSQSTFAREVDKAMGAGAE</sequence>
<dbReference type="InterPro" id="IPR036249">
    <property type="entry name" value="Thioredoxin-like_sf"/>
</dbReference>
<keyword evidence="2" id="KW-0201">Cytochrome c-type biogenesis</keyword>
<evidence type="ECO:0000313" key="7">
    <source>
        <dbReference type="EMBL" id="QDV33969.1"/>
    </source>
</evidence>
<evidence type="ECO:0000256" key="2">
    <source>
        <dbReference type="ARBA" id="ARBA00022748"/>
    </source>
</evidence>
<evidence type="ECO:0000259" key="6">
    <source>
        <dbReference type="PROSITE" id="PS51352"/>
    </source>
</evidence>
<dbReference type="EMBL" id="CP036426">
    <property type="protein sequence ID" value="QDV33969.1"/>
    <property type="molecule type" value="Genomic_DNA"/>
</dbReference>
<reference evidence="7 8" key="1">
    <citation type="submission" date="2019-02" db="EMBL/GenBank/DDBJ databases">
        <title>Deep-cultivation of Planctomycetes and their phenomic and genomic characterization uncovers novel biology.</title>
        <authorList>
            <person name="Wiegand S."/>
            <person name="Jogler M."/>
            <person name="Boedeker C."/>
            <person name="Pinto D."/>
            <person name="Vollmers J."/>
            <person name="Rivas-Marin E."/>
            <person name="Kohn T."/>
            <person name="Peeters S.H."/>
            <person name="Heuer A."/>
            <person name="Rast P."/>
            <person name="Oberbeckmann S."/>
            <person name="Bunk B."/>
            <person name="Jeske O."/>
            <person name="Meyerdierks A."/>
            <person name="Storesund J.E."/>
            <person name="Kallscheuer N."/>
            <person name="Luecker S."/>
            <person name="Lage O.M."/>
            <person name="Pohl T."/>
            <person name="Merkel B.J."/>
            <person name="Hornburger P."/>
            <person name="Mueller R.-W."/>
            <person name="Bruemmer F."/>
            <person name="Labrenz M."/>
            <person name="Spormann A.M."/>
            <person name="Op den Camp H."/>
            <person name="Overmann J."/>
            <person name="Amann R."/>
            <person name="Jetten M.S.M."/>
            <person name="Mascher T."/>
            <person name="Medema M.H."/>
            <person name="Devos D.P."/>
            <person name="Kaster A.-K."/>
            <person name="Ovreas L."/>
            <person name="Rohde M."/>
            <person name="Galperin M.Y."/>
            <person name="Jogler C."/>
        </authorList>
    </citation>
    <scope>NUCLEOTIDE SEQUENCE [LARGE SCALE GENOMIC DNA]</scope>
    <source>
        <strain evidence="7 8">ElP</strain>
    </source>
</reference>
<dbReference type="GO" id="GO:0016491">
    <property type="term" value="F:oxidoreductase activity"/>
    <property type="evidence" value="ECO:0007669"/>
    <property type="project" value="InterPro"/>
</dbReference>
<dbReference type="Proteomes" id="UP000317835">
    <property type="component" value="Chromosome"/>
</dbReference>
<gene>
    <name evidence="7" type="primary">resA_6</name>
    <name evidence="7" type="ORF">ElP_18500</name>
</gene>
<dbReference type="Gene3D" id="3.40.30.10">
    <property type="entry name" value="Glutaredoxin"/>
    <property type="match status" value="1"/>
</dbReference>
<dbReference type="GO" id="GO:0017004">
    <property type="term" value="P:cytochrome complex assembly"/>
    <property type="evidence" value="ECO:0007669"/>
    <property type="project" value="UniProtKB-KW"/>
</dbReference>
<dbReference type="AlphaFoldDB" id="A0A518GZG0"/>
<proteinExistence type="predicted"/>
<dbReference type="InterPro" id="IPR000866">
    <property type="entry name" value="AhpC/TSA"/>
</dbReference>
<dbReference type="PANTHER" id="PTHR42852:SF6">
    <property type="entry name" value="THIOL:DISULFIDE INTERCHANGE PROTEIN DSBE"/>
    <property type="match status" value="1"/>
</dbReference>
<comment type="subcellular location">
    <subcellularLocation>
        <location evidence="1">Cell envelope</location>
    </subcellularLocation>
</comment>
<dbReference type="InterPro" id="IPR050553">
    <property type="entry name" value="Thioredoxin_ResA/DsbE_sf"/>
</dbReference>
<dbReference type="PANTHER" id="PTHR42852">
    <property type="entry name" value="THIOL:DISULFIDE INTERCHANGE PROTEIN DSBE"/>
    <property type="match status" value="1"/>
</dbReference>
<dbReference type="KEGG" id="tpla:ElP_18500"/>
<feature type="domain" description="Thioredoxin" evidence="6">
    <location>
        <begin position="206"/>
        <end position="342"/>
    </location>
</feature>
<dbReference type="InterPro" id="IPR013766">
    <property type="entry name" value="Thioredoxin_domain"/>
</dbReference>